<evidence type="ECO:0000256" key="1">
    <source>
        <dbReference type="SAM" id="MobiDB-lite"/>
    </source>
</evidence>
<feature type="compositionally biased region" description="Low complexity" evidence="1">
    <location>
        <begin position="218"/>
        <end position="231"/>
    </location>
</feature>
<gene>
    <name evidence="2" type="ORF">EVAR_82452_1</name>
</gene>
<dbReference type="OrthoDB" id="10017160at2759"/>
<dbReference type="Proteomes" id="UP000299102">
    <property type="component" value="Unassembled WGS sequence"/>
</dbReference>
<feature type="region of interest" description="Disordered" evidence="1">
    <location>
        <begin position="128"/>
        <end position="156"/>
    </location>
</feature>
<dbReference type="AlphaFoldDB" id="A0A4C1X895"/>
<comment type="caution">
    <text evidence="2">The sequence shown here is derived from an EMBL/GenBank/DDBJ whole genome shotgun (WGS) entry which is preliminary data.</text>
</comment>
<organism evidence="2 3">
    <name type="scientific">Eumeta variegata</name>
    <name type="common">Bagworm moth</name>
    <name type="synonym">Eumeta japonica</name>
    <dbReference type="NCBI Taxonomy" id="151549"/>
    <lineage>
        <taxon>Eukaryota</taxon>
        <taxon>Metazoa</taxon>
        <taxon>Ecdysozoa</taxon>
        <taxon>Arthropoda</taxon>
        <taxon>Hexapoda</taxon>
        <taxon>Insecta</taxon>
        <taxon>Pterygota</taxon>
        <taxon>Neoptera</taxon>
        <taxon>Endopterygota</taxon>
        <taxon>Lepidoptera</taxon>
        <taxon>Glossata</taxon>
        <taxon>Ditrysia</taxon>
        <taxon>Tineoidea</taxon>
        <taxon>Psychidae</taxon>
        <taxon>Oiketicinae</taxon>
        <taxon>Eumeta</taxon>
    </lineage>
</organism>
<feature type="region of interest" description="Disordered" evidence="1">
    <location>
        <begin position="200"/>
        <end position="231"/>
    </location>
</feature>
<protein>
    <submittedName>
        <fullName evidence="2">Uncharacterized protein</fullName>
    </submittedName>
</protein>
<reference evidence="2 3" key="1">
    <citation type="journal article" date="2019" name="Commun. Biol.">
        <title>The bagworm genome reveals a unique fibroin gene that provides high tensile strength.</title>
        <authorList>
            <person name="Kono N."/>
            <person name="Nakamura H."/>
            <person name="Ohtoshi R."/>
            <person name="Tomita M."/>
            <person name="Numata K."/>
            <person name="Arakawa K."/>
        </authorList>
    </citation>
    <scope>NUCLEOTIDE SEQUENCE [LARGE SCALE GENOMIC DNA]</scope>
</reference>
<proteinExistence type="predicted"/>
<accession>A0A4C1X895</accession>
<evidence type="ECO:0000313" key="3">
    <source>
        <dbReference type="Proteomes" id="UP000299102"/>
    </source>
</evidence>
<evidence type="ECO:0000313" key="2">
    <source>
        <dbReference type="EMBL" id="GBP58475.1"/>
    </source>
</evidence>
<keyword evidence="3" id="KW-1185">Reference proteome</keyword>
<name>A0A4C1X895_EUMVA</name>
<sequence>MMHRFPGDNSNAVCDIDTDDEGWIYYYDIETKRQSAQWVFPFEEKTLRFEISHVLRITHRVADCRVRNAVAATQILSDVGQTLGPKARSLRVDDSAYLVTIAKHLMLESESLLYHSICKTFELRKPLHIRHDPDDNSDNETEGSSAFAGHRFAPDLPQKSNYYPRSVNLNAAPPTPGGIDRAAALMGQIKSTLDPILFPLSHFSQLPGPSPPRRAPEETAPAGTETAGASP</sequence>
<dbReference type="EMBL" id="BGZK01000736">
    <property type="protein sequence ID" value="GBP58475.1"/>
    <property type="molecule type" value="Genomic_DNA"/>
</dbReference>